<dbReference type="InterPro" id="IPR011989">
    <property type="entry name" value="ARM-like"/>
</dbReference>
<protein>
    <submittedName>
        <fullName evidence="7">Lateral signaling target protein</fullName>
    </submittedName>
</protein>
<comment type="caution">
    <text evidence="7">The sequence shown here is derived from an EMBL/GenBank/DDBJ whole genome shotgun (WGS) entry which is preliminary data.</text>
</comment>
<dbReference type="PANTHER" id="PTHR23164">
    <property type="entry name" value="EARLY ENDOSOME ANTIGEN 1"/>
    <property type="match status" value="1"/>
</dbReference>
<dbReference type="InterPro" id="IPR016024">
    <property type="entry name" value="ARM-type_fold"/>
</dbReference>
<reference evidence="7 8" key="1">
    <citation type="submission" date="2016-05" db="EMBL/GenBank/DDBJ databases">
        <title>Nuclear genome of Blastocystis sp. subtype 1 NandII.</title>
        <authorList>
            <person name="Gentekaki E."/>
            <person name="Curtis B."/>
            <person name="Stairs C."/>
            <person name="Eme L."/>
            <person name="Herman E."/>
            <person name="Klimes V."/>
            <person name="Arias M.C."/>
            <person name="Elias M."/>
            <person name="Hilliou F."/>
            <person name="Klute M."/>
            <person name="Malik S.-B."/>
            <person name="Pightling A."/>
            <person name="Rachubinski R."/>
            <person name="Salas D."/>
            <person name="Schlacht A."/>
            <person name="Suga H."/>
            <person name="Archibald J."/>
            <person name="Ball S.G."/>
            <person name="Clark G."/>
            <person name="Dacks J."/>
            <person name="Van Der Giezen M."/>
            <person name="Tsaousis A."/>
            <person name="Roger A."/>
        </authorList>
    </citation>
    <scope>NUCLEOTIDE SEQUENCE [LARGE SCALE GENOMIC DNA]</scope>
    <source>
        <strain evidence="8">ATCC 50177 / NandII</strain>
    </source>
</reference>
<dbReference type="OrthoDB" id="660555at2759"/>
<keyword evidence="2 4" id="KW-0863">Zinc-finger</keyword>
<evidence type="ECO:0000313" key="7">
    <source>
        <dbReference type="EMBL" id="OAO17623.1"/>
    </source>
</evidence>
<dbReference type="PROSITE" id="PS50178">
    <property type="entry name" value="ZF_FYVE"/>
    <property type="match status" value="1"/>
</dbReference>
<name>A0A196SKQ1_BLAHN</name>
<evidence type="ECO:0000256" key="5">
    <source>
        <dbReference type="SAM" id="MobiDB-lite"/>
    </source>
</evidence>
<dbReference type="GO" id="GO:0008270">
    <property type="term" value="F:zinc ion binding"/>
    <property type="evidence" value="ECO:0007669"/>
    <property type="project" value="UniProtKB-KW"/>
</dbReference>
<evidence type="ECO:0000256" key="4">
    <source>
        <dbReference type="PROSITE-ProRule" id="PRU00091"/>
    </source>
</evidence>
<dbReference type="Gene3D" id="1.25.10.10">
    <property type="entry name" value="Leucine-rich Repeat Variant"/>
    <property type="match status" value="1"/>
</dbReference>
<feature type="region of interest" description="Disordered" evidence="5">
    <location>
        <begin position="703"/>
        <end position="730"/>
    </location>
</feature>
<dbReference type="InterPro" id="IPR011011">
    <property type="entry name" value="Znf_FYVE_PHD"/>
</dbReference>
<dbReference type="SMART" id="SM00064">
    <property type="entry name" value="FYVE"/>
    <property type="match status" value="1"/>
</dbReference>
<dbReference type="EMBL" id="LXWW01000023">
    <property type="protein sequence ID" value="OAO17623.1"/>
    <property type="molecule type" value="Genomic_DNA"/>
</dbReference>
<dbReference type="CDD" id="cd00065">
    <property type="entry name" value="FYVE_like_SF"/>
    <property type="match status" value="1"/>
</dbReference>
<dbReference type="SUPFAM" id="SSF57903">
    <property type="entry name" value="FYVE/PHD zinc finger"/>
    <property type="match status" value="1"/>
</dbReference>
<dbReference type="InterPro" id="IPR000306">
    <property type="entry name" value="Znf_FYVE"/>
</dbReference>
<keyword evidence="1" id="KW-0479">Metal-binding</keyword>
<dbReference type="SUPFAM" id="SSF48371">
    <property type="entry name" value="ARM repeat"/>
    <property type="match status" value="1"/>
</dbReference>
<dbReference type="InterPro" id="IPR017455">
    <property type="entry name" value="Znf_FYVE-rel"/>
</dbReference>
<sequence>MQFADCKLCGKKESKDHPFVECESCHRRVCGSCAPFMSPIPFMGKTRRCRVCKSCALCYSCCSPILQKHYTAISTNSISDIQAYSTFAESKCCGDIYNHCLHPLERKNSLDRSFMRVGEYRMTPLWVPDSMASSCSECHVSFSLFKRKHHCRVCGRVFCKRCSSNKADLSQFGYPVSINGLQRVCHHCFLLLRTPPSSWDSLPFSIQVIVSSFLPTSSVLNLSAVDRETHRRFTSRDFDGTYWRFRNHNDVSALLDSLRDDHAMVKKEEKLHDCIHLSVKRTHDEESSVVSSVDGCKWRLQFIEKECIPSSIQCAVFFLQYPIIALRTAALHMLRSQSVKKLVLVEKVLQATSTMQALIRCLQFGSNEILREEQIPWEIIELLLMAAGCVMNACQKSVAISTAFRDNEGIMTIMSLMKNEVLFPRRVLPATERSPSASFLSDGTSSSLQFTQGQVSLLVVAPTDPSVKKLSVYLAGTLMNLSNVDTRNCTEIVSLDGIETLMNRLQLTNDRYIVYCLECVRTCCRHNPDHCDRLARCNGHVRVINCFSCPSPQVVASAIGVTAVLLADADARRMFRLANGLNGLMQVEESWSGKCGVNAAKVVTNLLHGDARMVEEFLRQRGLERLQRLFEQHRVELSGFLFGQLMNCGMFGKEPLYVQAPLLSAFIAEIKAYVEMAAENGVKPREEQGALLASPTEGLVAFGNESLPRGSSRSSSYSEEGRVGEAKVGTEEKKEGNRYVVRHLSLWLGFAAGAIRFMLKNHDQIQLFVDYSVVPLLESMQPFCDADGKAFVTQALQEVEDWKKPL</sequence>
<evidence type="ECO:0000256" key="3">
    <source>
        <dbReference type="ARBA" id="ARBA00022833"/>
    </source>
</evidence>
<dbReference type="PANTHER" id="PTHR23164:SF30">
    <property type="entry name" value="EARLY ENDOSOME ANTIGEN 1"/>
    <property type="match status" value="1"/>
</dbReference>
<feature type="compositionally biased region" description="Basic and acidic residues" evidence="5">
    <location>
        <begin position="719"/>
        <end position="730"/>
    </location>
</feature>
<feature type="domain" description="FYVE-type" evidence="6">
    <location>
        <begin position="129"/>
        <end position="193"/>
    </location>
</feature>
<accession>A0A196SKQ1</accession>
<dbReference type="InterPro" id="IPR013083">
    <property type="entry name" value="Znf_RING/FYVE/PHD"/>
</dbReference>
<dbReference type="AlphaFoldDB" id="A0A196SKQ1"/>
<gene>
    <name evidence="7" type="ORF">AV274_0647</name>
</gene>
<keyword evidence="3" id="KW-0862">Zinc</keyword>
<proteinExistence type="predicted"/>
<evidence type="ECO:0000256" key="2">
    <source>
        <dbReference type="ARBA" id="ARBA00022771"/>
    </source>
</evidence>
<dbReference type="Pfam" id="PF01363">
    <property type="entry name" value="FYVE"/>
    <property type="match status" value="1"/>
</dbReference>
<evidence type="ECO:0000259" key="6">
    <source>
        <dbReference type="PROSITE" id="PS50178"/>
    </source>
</evidence>
<dbReference type="Proteomes" id="UP000078348">
    <property type="component" value="Unassembled WGS sequence"/>
</dbReference>
<dbReference type="Gene3D" id="3.30.40.10">
    <property type="entry name" value="Zinc/RING finger domain, C3HC4 (zinc finger)"/>
    <property type="match status" value="1"/>
</dbReference>
<evidence type="ECO:0000313" key="8">
    <source>
        <dbReference type="Proteomes" id="UP000078348"/>
    </source>
</evidence>
<feature type="compositionally biased region" description="Low complexity" evidence="5">
    <location>
        <begin position="709"/>
        <end position="718"/>
    </location>
</feature>
<organism evidence="7 8">
    <name type="scientific">Blastocystis sp. subtype 1 (strain ATCC 50177 / NandII)</name>
    <dbReference type="NCBI Taxonomy" id="478820"/>
    <lineage>
        <taxon>Eukaryota</taxon>
        <taxon>Sar</taxon>
        <taxon>Stramenopiles</taxon>
        <taxon>Bigyra</taxon>
        <taxon>Opalozoa</taxon>
        <taxon>Opalinata</taxon>
        <taxon>Blastocystidae</taxon>
        <taxon>Blastocystis</taxon>
    </lineage>
</organism>
<evidence type="ECO:0000256" key="1">
    <source>
        <dbReference type="ARBA" id="ARBA00022723"/>
    </source>
</evidence>
<keyword evidence="8" id="KW-1185">Reference proteome</keyword>